<sequence>MARLWAGWLKSPGLVPSMARNFLFCRTSRPTLGPLQLPIEWVAGALSLRVNQLGHEADDSPPSSTVDIQLEGEEMGRVSGGLDELNSILSITQKKINRFKTVCGSFTSLLKLRMGAKTDGTASDTSSQASEADCTMSTEEVCKNAESGGDAAESKPLVAPKKITQQTLDLEGKLGSQIDKLDTMLMKAEQAELSMSKQNKEVRIFLNK</sequence>
<accession>A0A6L2PXB5</accession>
<dbReference type="OrthoDB" id="8192965at2759"/>
<comment type="caution">
    <text evidence="1">The sequence shown here is derived from an EMBL/GenBank/DDBJ whole genome shotgun (WGS) entry which is preliminary data.</text>
</comment>
<protein>
    <submittedName>
        <fullName evidence="1">Uncharacterized protein</fullName>
    </submittedName>
</protein>
<reference evidence="2" key="1">
    <citation type="submission" date="2020-01" db="EMBL/GenBank/DDBJ databases">
        <title>Draft genome sequence of the Termite Coptotermes fromosanus.</title>
        <authorList>
            <person name="Itakura S."/>
            <person name="Yosikawa Y."/>
            <person name="Umezawa K."/>
        </authorList>
    </citation>
    <scope>NUCLEOTIDE SEQUENCE [LARGE SCALE GENOMIC DNA]</scope>
</reference>
<dbReference type="EMBL" id="BLKM01000687">
    <property type="protein sequence ID" value="GFG37261.1"/>
    <property type="molecule type" value="Genomic_DNA"/>
</dbReference>
<gene>
    <name evidence="1" type="ORF">Cfor_10954</name>
</gene>
<dbReference type="Proteomes" id="UP000502823">
    <property type="component" value="Unassembled WGS sequence"/>
</dbReference>
<evidence type="ECO:0000313" key="1">
    <source>
        <dbReference type="EMBL" id="GFG37261.1"/>
    </source>
</evidence>
<keyword evidence="2" id="KW-1185">Reference proteome</keyword>
<dbReference type="InParanoid" id="A0A6L2PXB5"/>
<name>A0A6L2PXB5_COPFO</name>
<dbReference type="AlphaFoldDB" id="A0A6L2PXB5"/>
<evidence type="ECO:0000313" key="2">
    <source>
        <dbReference type="Proteomes" id="UP000502823"/>
    </source>
</evidence>
<dbReference type="FunCoup" id="A0A6L2PXB5">
    <property type="interactions" value="2"/>
</dbReference>
<proteinExistence type="predicted"/>
<organism evidence="1 2">
    <name type="scientific">Coptotermes formosanus</name>
    <name type="common">Formosan subterranean termite</name>
    <dbReference type="NCBI Taxonomy" id="36987"/>
    <lineage>
        <taxon>Eukaryota</taxon>
        <taxon>Metazoa</taxon>
        <taxon>Ecdysozoa</taxon>
        <taxon>Arthropoda</taxon>
        <taxon>Hexapoda</taxon>
        <taxon>Insecta</taxon>
        <taxon>Pterygota</taxon>
        <taxon>Neoptera</taxon>
        <taxon>Polyneoptera</taxon>
        <taxon>Dictyoptera</taxon>
        <taxon>Blattodea</taxon>
        <taxon>Blattoidea</taxon>
        <taxon>Termitoidae</taxon>
        <taxon>Rhinotermitidae</taxon>
        <taxon>Coptotermes</taxon>
    </lineage>
</organism>